<dbReference type="InterPro" id="IPR015931">
    <property type="entry name" value="Acnase/IPM_dHydase_lsu_aba_1/3"/>
</dbReference>
<keyword evidence="9" id="KW-0028">Amino-acid biosynthesis</keyword>
<proteinExistence type="inferred from homology"/>
<dbReference type="InterPro" id="IPR001030">
    <property type="entry name" value="Acoase/IPM_deHydtase_lsu_aba"/>
</dbReference>
<dbReference type="NCBIfam" id="NF004016">
    <property type="entry name" value="PRK05478.1"/>
    <property type="match status" value="1"/>
</dbReference>
<dbReference type="PROSITE" id="PS01244">
    <property type="entry name" value="ACONITASE_2"/>
    <property type="match status" value="1"/>
</dbReference>
<evidence type="ECO:0000256" key="1">
    <source>
        <dbReference type="ARBA" id="ARBA00000491"/>
    </source>
</evidence>
<evidence type="ECO:0000313" key="16">
    <source>
        <dbReference type="EMBL" id="MBC5689311.1"/>
    </source>
</evidence>
<evidence type="ECO:0000256" key="8">
    <source>
        <dbReference type="ARBA" id="ARBA00022485"/>
    </source>
</evidence>
<evidence type="ECO:0000256" key="7">
    <source>
        <dbReference type="ARBA" id="ARBA00022430"/>
    </source>
</evidence>
<comment type="pathway">
    <text evidence="4">Amino-acid biosynthesis; L-leucine biosynthesis; L-leucine from 3-methyl-2-oxobutanoate: step 2/4.</text>
</comment>
<keyword evidence="13" id="KW-0456">Lyase</keyword>
<dbReference type="EC" id="4.2.1.33" evidence="6"/>
<dbReference type="InterPro" id="IPR018136">
    <property type="entry name" value="Aconitase_4Fe-4S_BS"/>
</dbReference>
<evidence type="ECO:0000256" key="9">
    <source>
        <dbReference type="ARBA" id="ARBA00022605"/>
    </source>
</evidence>
<dbReference type="GO" id="GO:0051539">
    <property type="term" value="F:4 iron, 4 sulfur cluster binding"/>
    <property type="evidence" value="ECO:0007669"/>
    <property type="project" value="UniProtKB-KW"/>
</dbReference>
<dbReference type="EMBL" id="JACOPF010000002">
    <property type="protein sequence ID" value="MBC5689311.1"/>
    <property type="molecule type" value="Genomic_DNA"/>
</dbReference>
<accession>A0A923RQB4</accession>
<dbReference type="GO" id="GO:0003861">
    <property type="term" value="F:3-isopropylmalate dehydratase activity"/>
    <property type="evidence" value="ECO:0007669"/>
    <property type="project" value="UniProtKB-EC"/>
</dbReference>
<keyword evidence="8" id="KW-0004">4Fe-4S</keyword>
<evidence type="ECO:0000313" key="17">
    <source>
        <dbReference type="Proteomes" id="UP000652477"/>
    </source>
</evidence>
<keyword evidence="12" id="KW-0411">Iron-sulfur</keyword>
<name>A0A923RQB4_9FIRM</name>
<organism evidence="16 17">
    <name type="scientific">Mediterraneibacter hominis</name>
    <dbReference type="NCBI Taxonomy" id="2763054"/>
    <lineage>
        <taxon>Bacteria</taxon>
        <taxon>Bacillati</taxon>
        <taxon>Bacillota</taxon>
        <taxon>Clostridia</taxon>
        <taxon>Lachnospirales</taxon>
        <taxon>Lachnospiraceae</taxon>
        <taxon>Mediterraneibacter</taxon>
    </lineage>
</organism>
<keyword evidence="7" id="KW-0432">Leucine biosynthesis</keyword>
<gene>
    <name evidence="16" type="ORF">H8S37_10325</name>
</gene>
<evidence type="ECO:0000256" key="3">
    <source>
        <dbReference type="ARBA" id="ARBA00002695"/>
    </source>
</evidence>
<dbReference type="InterPro" id="IPR036008">
    <property type="entry name" value="Aconitase_4Fe-4S_dom"/>
</dbReference>
<comment type="function">
    <text evidence="3">Catalyzes the isomerization between 2-isopropylmalate and 3-isopropylmalate, via the formation of 2-isopropylmaleate.</text>
</comment>
<evidence type="ECO:0000256" key="12">
    <source>
        <dbReference type="ARBA" id="ARBA00023014"/>
    </source>
</evidence>
<dbReference type="PANTHER" id="PTHR43822:SF9">
    <property type="entry name" value="3-ISOPROPYLMALATE DEHYDRATASE"/>
    <property type="match status" value="1"/>
</dbReference>
<evidence type="ECO:0000256" key="5">
    <source>
        <dbReference type="ARBA" id="ARBA00007185"/>
    </source>
</evidence>
<dbReference type="SUPFAM" id="SSF53732">
    <property type="entry name" value="Aconitase iron-sulfur domain"/>
    <property type="match status" value="1"/>
</dbReference>
<evidence type="ECO:0000256" key="14">
    <source>
        <dbReference type="ARBA" id="ARBA00023304"/>
    </source>
</evidence>
<comment type="similarity">
    <text evidence="5">Belongs to the aconitase/IPM isomerase family.</text>
</comment>
<dbReference type="RefSeq" id="WP_186875984.1">
    <property type="nucleotide sequence ID" value="NZ_JACOPF010000002.1"/>
</dbReference>
<protein>
    <recommendedName>
        <fullName evidence="6">3-isopropylmalate dehydratase</fullName>
        <ecNumber evidence="6">4.2.1.33</ecNumber>
    </recommendedName>
</protein>
<dbReference type="Proteomes" id="UP000652477">
    <property type="component" value="Unassembled WGS sequence"/>
</dbReference>
<feature type="domain" description="Aconitase/3-isopropylmalate dehydratase large subunit alpha/beta/alpha" evidence="15">
    <location>
        <begin position="6"/>
        <end position="447"/>
    </location>
</feature>
<evidence type="ECO:0000259" key="15">
    <source>
        <dbReference type="Pfam" id="PF00330"/>
    </source>
</evidence>
<evidence type="ECO:0000256" key="10">
    <source>
        <dbReference type="ARBA" id="ARBA00022723"/>
    </source>
</evidence>
<dbReference type="PRINTS" id="PR00415">
    <property type="entry name" value="ACONITASE"/>
</dbReference>
<keyword evidence="11" id="KW-0408">Iron</keyword>
<dbReference type="InterPro" id="IPR050067">
    <property type="entry name" value="IPM_dehydratase_rel_enz"/>
</dbReference>
<evidence type="ECO:0000256" key="2">
    <source>
        <dbReference type="ARBA" id="ARBA00001966"/>
    </source>
</evidence>
<comment type="catalytic activity">
    <reaction evidence="1">
        <text>(2R,3S)-3-isopropylmalate = (2S)-2-isopropylmalate</text>
        <dbReference type="Rhea" id="RHEA:32287"/>
        <dbReference type="ChEBI" id="CHEBI:1178"/>
        <dbReference type="ChEBI" id="CHEBI:35121"/>
        <dbReference type="EC" id="4.2.1.33"/>
    </reaction>
</comment>
<dbReference type="GO" id="GO:0046872">
    <property type="term" value="F:metal ion binding"/>
    <property type="evidence" value="ECO:0007669"/>
    <property type="project" value="UniProtKB-KW"/>
</dbReference>
<keyword evidence="10" id="KW-0479">Metal-binding</keyword>
<evidence type="ECO:0000256" key="11">
    <source>
        <dbReference type="ARBA" id="ARBA00023004"/>
    </source>
</evidence>
<sequence>MNTLFDRIWDMHVVEKMEEGQYLLAIDRIFLHDLCGTFSFQMLDDKEKNVLRRGAVYSTPDHTLPSRKESKIEDCEISRTLLPKFRKGCKKYGIHLFDLDEKNQGIVHIIGPESGLSLPGMTIVCGDSHTCTHGAIGAIGMGVGTSEVYHALATSCLIVKKPKTMKIELKGKYRKNVSAMDVILYIISQVGIDFGCGYAVEYMGEAVTKMSVDERCTLCNLTIELGAEYGMVSPDETTIEYLLSKEYAPKGENVEKFVSYCNEIASDENSIFDKEIVFDVSVIERQISWGINPGQTIGIDAIIPAHEQFTKAYEYMGVEPGQPVKGLPIEYVFIGSCSNGRLAYLKEVADTVKGRKVAEGVTALVVPGSVKVMEEAEKMGIAKILTEAGFIWGRPGCSLCVGSNGEVIPNGKRCVSTTNRNFIGRQGRGARTHLASPYTAAQAALYGKIM</sequence>
<reference evidence="16" key="1">
    <citation type="submission" date="2020-08" db="EMBL/GenBank/DDBJ databases">
        <title>Genome public.</title>
        <authorList>
            <person name="Liu C."/>
            <person name="Sun Q."/>
        </authorList>
    </citation>
    <scope>NUCLEOTIDE SEQUENCE</scope>
    <source>
        <strain evidence="16">NSJ-55</strain>
    </source>
</reference>
<dbReference type="GO" id="GO:0009098">
    <property type="term" value="P:L-leucine biosynthetic process"/>
    <property type="evidence" value="ECO:0007669"/>
    <property type="project" value="UniProtKB-KW"/>
</dbReference>
<keyword evidence="17" id="KW-1185">Reference proteome</keyword>
<dbReference type="NCBIfam" id="NF009116">
    <property type="entry name" value="PRK12466.1"/>
    <property type="match status" value="1"/>
</dbReference>
<dbReference type="AlphaFoldDB" id="A0A923RQB4"/>
<evidence type="ECO:0000256" key="6">
    <source>
        <dbReference type="ARBA" id="ARBA00011998"/>
    </source>
</evidence>
<keyword evidence="14" id="KW-0100">Branched-chain amino acid biosynthesis</keyword>
<evidence type="ECO:0000256" key="13">
    <source>
        <dbReference type="ARBA" id="ARBA00023239"/>
    </source>
</evidence>
<dbReference type="PANTHER" id="PTHR43822">
    <property type="entry name" value="HOMOACONITASE, MITOCHONDRIAL-RELATED"/>
    <property type="match status" value="1"/>
</dbReference>
<comment type="cofactor">
    <cofactor evidence="2">
        <name>[4Fe-4S] cluster</name>
        <dbReference type="ChEBI" id="CHEBI:49883"/>
    </cofactor>
</comment>
<comment type="caution">
    <text evidence="16">The sequence shown here is derived from an EMBL/GenBank/DDBJ whole genome shotgun (WGS) entry which is preliminary data.</text>
</comment>
<evidence type="ECO:0000256" key="4">
    <source>
        <dbReference type="ARBA" id="ARBA00004729"/>
    </source>
</evidence>
<dbReference type="Pfam" id="PF00330">
    <property type="entry name" value="Aconitase"/>
    <property type="match status" value="1"/>
</dbReference>
<dbReference type="Gene3D" id="3.30.499.10">
    <property type="entry name" value="Aconitase, domain 3"/>
    <property type="match status" value="2"/>
</dbReference>